<keyword evidence="2" id="KW-1185">Reference proteome</keyword>
<accession>S4AVU7</accession>
<organism evidence="1 2">
    <name type="scientific">Streptomyces aurantiacus JA 4570</name>
    <dbReference type="NCBI Taxonomy" id="1286094"/>
    <lineage>
        <taxon>Bacteria</taxon>
        <taxon>Bacillati</taxon>
        <taxon>Actinomycetota</taxon>
        <taxon>Actinomycetes</taxon>
        <taxon>Kitasatosporales</taxon>
        <taxon>Streptomycetaceae</taxon>
        <taxon>Streptomyces</taxon>
        <taxon>Streptomyces aurantiacus group</taxon>
    </lineage>
</organism>
<evidence type="ECO:0000313" key="2">
    <source>
        <dbReference type="Proteomes" id="UP000014629"/>
    </source>
</evidence>
<proteinExistence type="predicted"/>
<sequence>MGRPAVPLTRHIRHVSTHAATVTEGCCVITNDL</sequence>
<dbReference type="EMBL" id="AOPZ01000051">
    <property type="protein sequence ID" value="EPH45572.1"/>
    <property type="molecule type" value="Genomic_DNA"/>
</dbReference>
<comment type="caution">
    <text evidence="1">The sequence shown here is derived from an EMBL/GenBank/DDBJ whole genome shotgun (WGS) entry which is preliminary data.</text>
</comment>
<dbReference type="AlphaFoldDB" id="S4AVU7"/>
<name>S4AVU7_9ACTN</name>
<protein>
    <submittedName>
        <fullName evidence="1">Uncharacterized protein</fullName>
    </submittedName>
</protein>
<reference evidence="1 2" key="1">
    <citation type="submission" date="2013-02" db="EMBL/GenBank/DDBJ databases">
        <title>Draft Genome Sequence of Streptomyces aurantiacus, Which Produces Setomimycin.</title>
        <authorList>
            <person name="Gruening B.A."/>
            <person name="Praeg A."/>
            <person name="Erxleben A."/>
            <person name="Guenther S."/>
            <person name="Mueller M."/>
        </authorList>
    </citation>
    <scope>NUCLEOTIDE SEQUENCE [LARGE SCALE GENOMIC DNA]</scope>
    <source>
        <strain evidence="1 2">JA 4570</strain>
    </source>
</reference>
<evidence type="ECO:0000313" key="1">
    <source>
        <dbReference type="EMBL" id="EPH45572.1"/>
    </source>
</evidence>
<gene>
    <name evidence="1" type="ORF">STRAU_1388</name>
</gene>
<dbReference type="Proteomes" id="UP000014629">
    <property type="component" value="Unassembled WGS sequence"/>
</dbReference>